<dbReference type="PANTHER" id="PTHR46521">
    <property type="entry name" value="SUCROSE-PHOSPHATASE 2-RELATED"/>
    <property type="match status" value="1"/>
</dbReference>
<keyword evidence="4" id="KW-1185">Reference proteome</keyword>
<dbReference type="PANTHER" id="PTHR46521:SF4">
    <property type="entry name" value="SUCROSE-PHOSPHATASE 2-RELATED"/>
    <property type="match status" value="1"/>
</dbReference>
<dbReference type="GO" id="GO:0016791">
    <property type="term" value="F:phosphatase activity"/>
    <property type="evidence" value="ECO:0007669"/>
    <property type="project" value="UniProtKB-ARBA"/>
</dbReference>
<feature type="domain" description="Sucrose phosphatase-like" evidence="2">
    <location>
        <begin position="6"/>
        <end position="237"/>
    </location>
</feature>
<evidence type="ECO:0000313" key="3">
    <source>
        <dbReference type="EMBL" id="RLJ86478.1"/>
    </source>
</evidence>
<evidence type="ECO:0000256" key="1">
    <source>
        <dbReference type="ARBA" id="ARBA00022801"/>
    </source>
</evidence>
<comment type="caution">
    <text evidence="3">The sequence shown here is derived from an EMBL/GenBank/DDBJ whole genome shotgun (WGS) entry which is preliminary data.</text>
</comment>
<dbReference type="RefSeq" id="WP_241663058.1">
    <property type="nucleotide sequence ID" value="NZ_QBEW01000015.1"/>
</dbReference>
<name>A0A497YHA4_9BACL</name>
<accession>A0A497YHA4</accession>
<dbReference type="SUPFAM" id="SSF56784">
    <property type="entry name" value="HAD-like"/>
    <property type="match status" value="1"/>
</dbReference>
<organism evidence="3 4">
    <name type="scientific">Planococcus citreus</name>
    <dbReference type="NCBI Taxonomy" id="1373"/>
    <lineage>
        <taxon>Bacteria</taxon>
        <taxon>Bacillati</taxon>
        <taxon>Bacillota</taxon>
        <taxon>Bacilli</taxon>
        <taxon>Bacillales</taxon>
        <taxon>Caryophanaceae</taxon>
        <taxon>Planococcus</taxon>
    </lineage>
</organism>
<dbReference type="Proteomes" id="UP000280791">
    <property type="component" value="Unassembled WGS sequence"/>
</dbReference>
<keyword evidence="1" id="KW-0378">Hydrolase</keyword>
<dbReference type="EMBL" id="RCCP01000004">
    <property type="protein sequence ID" value="RLJ86478.1"/>
    <property type="molecule type" value="Genomic_DNA"/>
</dbReference>
<gene>
    <name evidence="3" type="ORF">DFR62_2885</name>
</gene>
<dbReference type="InterPro" id="IPR051518">
    <property type="entry name" value="Sucrose_Phosphatase"/>
</dbReference>
<dbReference type="Gene3D" id="3.40.50.1000">
    <property type="entry name" value="HAD superfamily/HAD-like"/>
    <property type="match status" value="1"/>
</dbReference>
<dbReference type="InterPro" id="IPR006380">
    <property type="entry name" value="SPP-like_dom"/>
</dbReference>
<dbReference type="AlphaFoldDB" id="A0A497YHA4"/>
<dbReference type="NCBIfam" id="TIGR01482">
    <property type="entry name" value="SPP-subfamily"/>
    <property type="match status" value="1"/>
</dbReference>
<proteinExistence type="predicted"/>
<dbReference type="Gene3D" id="3.90.1070.10">
    <property type="match status" value="1"/>
</dbReference>
<dbReference type="InterPro" id="IPR006379">
    <property type="entry name" value="HAD-SF_hydro_IIB"/>
</dbReference>
<evidence type="ECO:0000313" key="4">
    <source>
        <dbReference type="Proteomes" id="UP000280791"/>
    </source>
</evidence>
<dbReference type="Pfam" id="PF05116">
    <property type="entry name" value="S6PP"/>
    <property type="match status" value="1"/>
</dbReference>
<dbReference type="SFLD" id="SFLDG01141">
    <property type="entry name" value="C2.B.1:_Sucrose_Phosphatase_Li"/>
    <property type="match status" value="1"/>
</dbReference>
<sequence length="239" mass="26448">MNGATHLLATDLDGTLVGDRAGLKELLDFYEQQPYEVGLIYITGRHLASARQLIADEGLPIPKALVTDVGTEIYMGTGFLKDEHWEAHLMDDWAPEQVEALAKTIDGLAPQDLPVTSRRSYHVTDAQAVEQFRNLLEAEQVPHKLIFSGGKDLDILPPNSGKGQALRYLLERHEISDAKLLVAGDSGNDLEMLTLGFPSVIVGNAQPELKTHEEHPLIFRANRHCAGGIYEAWNHFHVD</sequence>
<evidence type="ECO:0000259" key="2">
    <source>
        <dbReference type="Pfam" id="PF05116"/>
    </source>
</evidence>
<protein>
    <submittedName>
        <fullName evidence="3">Sucrose-phosphate synthase</fullName>
    </submittedName>
</protein>
<dbReference type="SFLD" id="SFLDG01140">
    <property type="entry name" value="C2.B:_Phosphomannomutase_and_P"/>
    <property type="match status" value="1"/>
</dbReference>
<dbReference type="InterPro" id="IPR023214">
    <property type="entry name" value="HAD_sf"/>
</dbReference>
<reference evidence="3 4" key="1">
    <citation type="submission" date="2018-10" db="EMBL/GenBank/DDBJ databases">
        <title>Genomic Encyclopedia of Type Strains, Phase IV (KMG-IV): sequencing the most valuable type-strain genomes for metagenomic binning, comparative biology and taxonomic classification.</title>
        <authorList>
            <person name="Goeker M."/>
        </authorList>
    </citation>
    <scope>NUCLEOTIDE SEQUENCE [LARGE SCALE GENOMIC DNA]</scope>
    <source>
        <strain evidence="3 4">DSM 20549</strain>
    </source>
</reference>
<dbReference type="InterPro" id="IPR036412">
    <property type="entry name" value="HAD-like_sf"/>
</dbReference>
<dbReference type="SFLD" id="SFLDS00003">
    <property type="entry name" value="Haloacid_Dehalogenase"/>
    <property type="match status" value="1"/>
</dbReference>
<dbReference type="NCBIfam" id="TIGR01484">
    <property type="entry name" value="HAD-SF-IIB"/>
    <property type="match status" value="1"/>
</dbReference>